<dbReference type="Proteomes" id="UP000567179">
    <property type="component" value="Unassembled WGS sequence"/>
</dbReference>
<evidence type="ECO:0000313" key="1">
    <source>
        <dbReference type="EMBL" id="KAF5327221.1"/>
    </source>
</evidence>
<sequence length="190" mass="20613">MPGLAEKFPGSVTTLKYVAGDIEVNNTIAELLKTRHGRVDVVIANAGIHPSTCQDAITPIADMRDMFEVLFPLLKASPAAKFVPITSIGGSLTHGIENNFGLAGYGASKAALNSISRRIHFENDWIRVGDTDMLTQFCNRDPTGAIGKFVQQVQKSPFETAKPLATVIENANRTSHGGEFLNFDDTKLPW</sequence>
<keyword evidence="2" id="KW-1185">Reference proteome</keyword>
<dbReference type="SUPFAM" id="SSF51735">
    <property type="entry name" value="NAD(P)-binding Rossmann-fold domains"/>
    <property type="match status" value="1"/>
</dbReference>
<evidence type="ECO:0000313" key="2">
    <source>
        <dbReference type="Proteomes" id="UP000567179"/>
    </source>
</evidence>
<organism evidence="1 2">
    <name type="scientific">Psilocybe cf. subviscida</name>
    <dbReference type="NCBI Taxonomy" id="2480587"/>
    <lineage>
        <taxon>Eukaryota</taxon>
        <taxon>Fungi</taxon>
        <taxon>Dikarya</taxon>
        <taxon>Basidiomycota</taxon>
        <taxon>Agaricomycotina</taxon>
        <taxon>Agaricomycetes</taxon>
        <taxon>Agaricomycetidae</taxon>
        <taxon>Agaricales</taxon>
        <taxon>Agaricineae</taxon>
        <taxon>Strophariaceae</taxon>
        <taxon>Psilocybe</taxon>
    </lineage>
</organism>
<dbReference type="InterPro" id="IPR002347">
    <property type="entry name" value="SDR_fam"/>
</dbReference>
<proteinExistence type="predicted"/>
<dbReference type="EMBL" id="JAACJJ010000014">
    <property type="protein sequence ID" value="KAF5327221.1"/>
    <property type="molecule type" value="Genomic_DNA"/>
</dbReference>
<protein>
    <submittedName>
        <fullName evidence="1">Uncharacterized protein</fullName>
    </submittedName>
</protein>
<dbReference type="AlphaFoldDB" id="A0A8H5F848"/>
<dbReference type="InterPro" id="IPR036291">
    <property type="entry name" value="NAD(P)-bd_dom_sf"/>
</dbReference>
<dbReference type="PRINTS" id="PR00081">
    <property type="entry name" value="GDHRDH"/>
</dbReference>
<dbReference type="Pfam" id="PF00106">
    <property type="entry name" value="adh_short"/>
    <property type="match status" value="1"/>
</dbReference>
<comment type="caution">
    <text evidence="1">The sequence shown here is derived from an EMBL/GenBank/DDBJ whole genome shotgun (WGS) entry which is preliminary data.</text>
</comment>
<name>A0A8H5F848_9AGAR</name>
<gene>
    <name evidence="1" type="ORF">D9619_005086</name>
</gene>
<dbReference type="Gene3D" id="3.40.50.720">
    <property type="entry name" value="NAD(P)-binding Rossmann-like Domain"/>
    <property type="match status" value="1"/>
</dbReference>
<reference evidence="1 2" key="1">
    <citation type="journal article" date="2020" name="ISME J.">
        <title>Uncovering the hidden diversity of litter-decomposition mechanisms in mushroom-forming fungi.</title>
        <authorList>
            <person name="Floudas D."/>
            <person name="Bentzer J."/>
            <person name="Ahren D."/>
            <person name="Johansson T."/>
            <person name="Persson P."/>
            <person name="Tunlid A."/>
        </authorList>
    </citation>
    <scope>NUCLEOTIDE SEQUENCE [LARGE SCALE GENOMIC DNA]</scope>
    <source>
        <strain evidence="1 2">CBS 101986</strain>
    </source>
</reference>
<accession>A0A8H5F848</accession>
<dbReference type="OrthoDB" id="9876299at2759"/>